<keyword evidence="8" id="KW-1185">Reference proteome</keyword>
<dbReference type="InterPro" id="IPR001944">
    <property type="entry name" value="Glycoside_Hdrlase_35"/>
</dbReference>
<protein>
    <recommendedName>
        <fullName evidence="4">Beta-galactosidase</fullName>
        <ecNumber evidence="4">3.2.1.23</ecNumber>
    </recommendedName>
</protein>
<organism evidence="7 8">
    <name type="scientific">Niveibacterium umoris</name>
    <dbReference type="NCBI Taxonomy" id="1193620"/>
    <lineage>
        <taxon>Bacteria</taxon>
        <taxon>Pseudomonadati</taxon>
        <taxon>Pseudomonadota</taxon>
        <taxon>Betaproteobacteria</taxon>
        <taxon>Rhodocyclales</taxon>
        <taxon>Rhodocyclaceae</taxon>
        <taxon>Niveibacterium</taxon>
    </lineage>
</organism>
<feature type="domain" description="Glycoside hydrolase 35 catalytic" evidence="6">
    <location>
        <begin position="42"/>
        <end position="381"/>
    </location>
</feature>
<evidence type="ECO:0000313" key="8">
    <source>
        <dbReference type="Proteomes" id="UP000561045"/>
    </source>
</evidence>
<dbReference type="GO" id="GO:0005975">
    <property type="term" value="P:carbohydrate metabolic process"/>
    <property type="evidence" value="ECO:0007669"/>
    <property type="project" value="InterPro"/>
</dbReference>
<sequence>MTASISIRLPVAPAAVERDFLNLGHYQPAERRLTVNSRYLELDGEPWLPVMGEFHYSRYPAGEWETELRKMRAGGVSIVASYVFWNHHEPERGSFDWRGDRDLRRFVQLAAKAGLYVYLRPGPWVHAESRYGGFPDWLIGIGELRCNAPAYLAEVTRFYGQIGAQVHDLMWQDGGPVIGVQLENEYDRTGPGCGAEHIAELKRIAIESGLRVPLYTVTGWPTLDIPPRDVVPVSGAYPDGFWQGSAEPLPPSGVFVFNTERAIGEMGNVGGTPAEGRVDKTHYPFFLAEAGGGMHTSYHRRVAVTADDLAATTLVQIGSGATLYGYYMYHGGTNPAGPRRYNETQDTGYPNDVAVMGYDFRAPLGQYGQTRQSYGRLRCLHLFLQAFGAELAPMDAVLAEGANIDAAAREPLRVAARGVGEQGFVFINNHVRHHPLPDFRDVAIKVATASGERSFPVVDVPSGAYAIWPLGARIGAVVLRTATVQPLTRWQDGAHTTWVAFIHPDITPTLSFERDSLRELDAGGAEVERDGTLLRVRPAADSKIITLRLVDAAGTRHTVLLLSRDYAERASRVRFRGRERLAISEYALYQNGEDLVAIAPAAEGADVVFHPADDLVGEPLSGGFVRVRAALPENAPLQASVPFEVLHDQPQAPAVRLGPHIPWRTGPVPLAPDDAEFEQATRVRLDVPAEWAQLGGRLLAEIDYIGEAARLYADGVLVDDNFSDGEPWYVGLDRFIRDGRWPTLELRIVAARPDLPVFREAAARARLAEATHLGCLRDVRLSAWREAYLASAI</sequence>
<comment type="caution">
    <text evidence="7">The sequence shown here is derived from an EMBL/GenBank/DDBJ whole genome shotgun (WGS) entry which is preliminary data.</text>
</comment>
<dbReference type="Pfam" id="PF01301">
    <property type="entry name" value="Glyco_hydro_35"/>
    <property type="match status" value="1"/>
</dbReference>
<dbReference type="SUPFAM" id="SSF51445">
    <property type="entry name" value="(Trans)glycosidases"/>
    <property type="match status" value="1"/>
</dbReference>
<evidence type="ECO:0000313" key="7">
    <source>
        <dbReference type="EMBL" id="MBB4013134.1"/>
    </source>
</evidence>
<dbReference type="GO" id="GO:0004565">
    <property type="term" value="F:beta-galactosidase activity"/>
    <property type="evidence" value="ECO:0007669"/>
    <property type="project" value="UniProtKB-EC"/>
</dbReference>
<evidence type="ECO:0000256" key="2">
    <source>
        <dbReference type="ARBA" id="ARBA00022801"/>
    </source>
</evidence>
<proteinExistence type="inferred from homology"/>
<gene>
    <name evidence="7" type="ORF">GGR36_002480</name>
</gene>
<name>A0A840BL10_9RHOO</name>
<dbReference type="PANTHER" id="PTHR23421">
    <property type="entry name" value="BETA-GALACTOSIDASE RELATED"/>
    <property type="match status" value="1"/>
</dbReference>
<evidence type="ECO:0000256" key="3">
    <source>
        <dbReference type="ARBA" id="ARBA00023295"/>
    </source>
</evidence>
<evidence type="ECO:0000256" key="4">
    <source>
        <dbReference type="RuleBase" id="RU000675"/>
    </source>
</evidence>
<evidence type="ECO:0000256" key="1">
    <source>
        <dbReference type="ARBA" id="ARBA00009809"/>
    </source>
</evidence>
<keyword evidence="3 4" id="KW-0326">Glycosidase</keyword>
<dbReference type="Proteomes" id="UP000561045">
    <property type="component" value="Unassembled WGS sequence"/>
</dbReference>
<accession>A0A840BL10</accession>
<comment type="similarity">
    <text evidence="1 5">Belongs to the glycosyl hydrolase 35 family.</text>
</comment>
<dbReference type="RefSeq" id="WP_183635045.1">
    <property type="nucleotide sequence ID" value="NZ_BAABLE010000005.1"/>
</dbReference>
<dbReference type="InterPro" id="IPR019801">
    <property type="entry name" value="Glyco_hydro_35_CS"/>
</dbReference>
<keyword evidence="2 4" id="KW-0378">Hydrolase</keyword>
<evidence type="ECO:0000256" key="5">
    <source>
        <dbReference type="RuleBase" id="RU003679"/>
    </source>
</evidence>
<dbReference type="PROSITE" id="PS01182">
    <property type="entry name" value="GLYCOSYL_HYDROL_F35"/>
    <property type="match status" value="1"/>
</dbReference>
<dbReference type="PRINTS" id="PR00742">
    <property type="entry name" value="GLHYDRLASE35"/>
</dbReference>
<dbReference type="EC" id="3.2.1.23" evidence="4"/>
<dbReference type="Gene3D" id="3.20.20.80">
    <property type="entry name" value="Glycosidases"/>
    <property type="match status" value="1"/>
</dbReference>
<comment type="catalytic activity">
    <reaction evidence="4">
        <text>Hydrolysis of terminal non-reducing beta-D-galactose residues in beta-D-galactosides.</text>
        <dbReference type="EC" id="3.2.1.23"/>
    </reaction>
</comment>
<dbReference type="EMBL" id="JACIET010000002">
    <property type="protein sequence ID" value="MBB4013134.1"/>
    <property type="molecule type" value="Genomic_DNA"/>
</dbReference>
<dbReference type="InterPro" id="IPR017853">
    <property type="entry name" value="GH"/>
</dbReference>
<reference evidence="7 8" key="1">
    <citation type="submission" date="2020-08" db="EMBL/GenBank/DDBJ databases">
        <title>Genomic Encyclopedia of Type Strains, Phase IV (KMG-IV): sequencing the most valuable type-strain genomes for metagenomic binning, comparative biology and taxonomic classification.</title>
        <authorList>
            <person name="Goeker M."/>
        </authorList>
    </citation>
    <scope>NUCLEOTIDE SEQUENCE [LARGE SCALE GENOMIC DNA]</scope>
    <source>
        <strain evidence="7 8">DSM 106739</strain>
    </source>
</reference>
<dbReference type="InterPro" id="IPR031330">
    <property type="entry name" value="Gly_Hdrlase_35_cat"/>
</dbReference>
<dbReference type="AlphaFoldDB" id="A0A840BL10"/>
<evidence type="ECO:0000259" key="6">
    <source>
        <dbReference type="Pfam" id="PF01301"/>
    </source>
</evidence>